<dbReference type="NCBIfam" id="TIGR00050">
    <property type="entry name" value="rRNA_methyl_1"/>
    <property type="match status" value="1"/>
</dbReference>
<dbReference type="AlphaFoldDB" id="A0A4P9VM38"/>
<dbReference type="GO" id="GO:0106339">
    <property type="term" value="F:tRNA (cytidine(32)-2'-O)-methyltransferase activity"/>
    <property type="evidence" value="ECO:0007669"/>
    <property type="project" value="RHEA"/>
</dbReference>
<dbReference type="InterPro" id="IPR029026">
    <property type="entry name" value="tRNA_m1G_MTases_N"/>
</dbReference>
<proteinExistence type="inferred from homology"/>
<comment type="catalytic activity">
    <reaction evidence="5">
        <text>cytidine(32) in tRNA + S-adenosyl-L-methionine = 2'-O-methylcytidine(32) in tRNA + S-adenosyl-L-homocysteine + H(+)</text>
        <dbReference type="Rhea" id="RHEA:42932"/>
        <dbReference type="Rhea" id="RHEA-COMP:10288"/>
        <dbReference type="Rhea" id="RHEA-COMP:10289"/>
        <dbReference type="ChEBI" id="CHEBI:15378"/>
        <dbReference type="ChEBI" id="CHEBI:57856"/>
        <dbReference type="ChEBI" id="CHEBI:59789"/>
        <dbReference type="ChEBI" id="CHEBI:74495"/>
        <dbReference type="ChEBI" id="CHEBI:82748"/>
        <dbReference type="EC" id="2.1.1.200"/>
    </reaction>
</comment>
<dbReference type="SUPFAM" id="SSF75217">
    <property type="entry name" value="alpha/beta knot"/>
    <property type="match status" value="1"/>
</dbReference>
<dbReference type="RefSeq" id="WP_094786375.1">
    <property type="nucleotide sequence ID" value="NZ_JAEVHG010000002.1"/>
</dbReference>
<dbReference type="Gene3D" id="1.10.8.590">
    <property type="match status" value="1"/>
</dbReference>
<dbReference type="PIRSF" id="PIRSF004808">
    <property type="entry name" value="LasT"/>
    <property type="match status" value="1"/>
</dbReference>
<dbReference type="InterPro" id="IPR029028">
    <property type="entry name" value="Alpha/beta_knot_MTases"/>
</dbReference>
<evidence type="ECO:0000259" key="6">
    <source>
        <dbReference type="Pfam" id="PF00588"/>
    </source>
</evidence>
<keyword evidence="4 5" id="KW-0949">S-adenosyl-L-methionine</keyword>
<dbReference type="NCBIfam" id="NF011694">
    <property type="entry name" value="PRK15114.1"/>
    <property type="match status" value="1"/>
</dbReference>
<keyword evidence="2 5" id="KW-0489">Methyltransferase</keyword>
<keyword evidence="3 7" id="KW-0808">Transferase</keyword>
<dbReference type="Proteomes" id="UP000257039">
    <property type="component" value="Unassembled WGS sequence"/>
</dbReference>
<comment type="similarity">
    <text evidence="1">Belongs to the class IV-like SAM-binding methyltransferase superfamily. RNA methyltransferase TrmH family.</text>
</comment>
<reference evidence="7 8" key="1">
    <citation type="submission" date="2017-04" db="EMBL/GenBank/DDBJ databases">
        <title>Draft genome sequence of Zooshikella ganghwensis VG4 isolated from Red Sea sediments.</title>
        <authorList>
            <person name="Rehman Z."/>
            <person name="Alam I."/>
            <person name="Kamau A."/>
            <person name="Bajic V."/>
            <person name="Leiknes T."/>
        </authorList>
    </citation>
    <scope>NUCLEOTIDE SEQUENCE [LARGE SCALE GENOMIC DNA]</scope>
    <source>
        <strain evidence="7 8">VG4</strain>
    </source>
</reference>
<dbReference type="Gene3D" id="3.40.1280.10">
    <property type="match status" value="1"/>
</dbReference>
<evidence type="ECO:0000256" key="1">
    <source>
        <dbReference type="ARBA" id="ARBA00007228"/>
    </source>
</evidence>
<evidence type="ECO:0000256" key="2">
    <source>
        <dbReference type="ARBA" id="ARBA00022603"/>
    </source>
</evidence>
<dbReference type="CDD" id="cd18093">
    <property type="entry name" value="SpoU-like_TrmJ"/>
    <property type="match status" value="1"/>
</dbReference>
<sequence length="245" mass="27109">MLERIRIVLVNTSHPGNIGAVARAMKTMGLTKLVLVSPDEFPHPYATSRAAGADDILAQAMVVESLADAVADCQLVVGTSARQRKVPWPLVNPRECAQQLLAEAQQGEVALIFGREEHGLTNDELAMCQLHVHIPANETYSSLNLGAAVQVMTYEIRMQALQLTQSQSLEALSGHDAPLATSAELEHLYQHLEQTLQQINFLKSASAHSMMTKLRRIYQRARLERQEVQILRGILSQTQNKSKNK</sequence>
<gene>
    <name evidence="5" type="primary">trmJ</name>
    <name evidence="7" type="ORF">B9G39_05575</name>
</gene>
<feature type="domain" description="tRNA/rRNA methyltransferase SpoU type" evidence="6">
    <location>
        <begin position="5"/>
        <end position="154"/>
    </location>
</feature>
<dbReference type="Pfam" id="PF00588">
    <property type="entry name" value="SpoU_methylase"/>
    <property type="match status" value="1"/>
</dbReference>
<dbReference type="GO" id="GO:0005829">
    <property type="term" value="C:cytosol"/>
    <property type="evidence" value="ECO:0007669"/>
    <property type="project" value="TreeGrafter"/>
</dbReference>
<dbReference type="GO" id="GO:0002128">
    <property type="term" value="P:tRNA nucleoside ribose methylation"/>
    <property type="evidence" value="ECO:0007669"/>
    <property type="project" value="TreeGrafter"/>
</dbReference>
<dbReference type="PANTHER" id="PTHR42786:SF2">
    <property type="entry name" value="TRNA (CYTIDINE_URIDINE-2'-O-)-METHYLTRANSFERASE TRMJ"/>
    <property type="match status" value="1"/>
</dbReference>
<dbReference type="InterPro" id="IPR001537">
    <property type="entry name" value="SpoU_MeTrfase"/>
</dbReference>
<evidence type="ECO:0000256" key="3">
    <source>
        <dbReference type="ARBA" id="ARBA00022679"/>
    </source>
</evidence>
<keyword evidence="5" id="KW-0819">tRNA processing</keyword>
<dbReference type="FunFam" id="3.40.1280.10:FF:000006">
    <property type="entry name" value="Uncharacterized tRNA/rRNA methyltransferase HI_0380"/>
    <property type="match status" value="1"/>
</dbReference>
<comment type="subcellular location">
    <subcellularLocation>
        <location evidence="5">Cytoplasm</location>
    </subcellularLocation>
</comment>
<comment type="subunit">
    <text evidence="5">Homodimer.</text>
</comment>
<dbReference type="GO" id="GO:0160206">
    <property type="term" value="F:tRNA (cytidine(32)/uridine(32)-2'-O)-methyltransferase activity"/>
    <property type="evidence" value="ECO:0007669"/>
    <property type="project" value="UniProtKB-EC"/>
</dbReference>
<evidence type="ECO:0000313" key="7">
    <source>
        <dbReference type="EMBL" id="RDH42962.1"/>
    </source>
</evidence>
<evidence type="ECO:0000313" key="8">
    <source>
        <dbReference type="Proteomes" id="UP000257039"/>
    </source>
</evidence>
<comment type="catalytic activity">
    <reaction evidence="5">
        <text>uridine(32) in tRNA + S-adenosyl-L-methionine = 2'-O-methyluridine(32) in tRNA + S-adenosyl-L-homocysteine + H(+)</text>
        <dbReference type="Rhea" id="RHEA:42936"/>
        <dbReference type="Rhea" id="RHEA-COMP:10107"/>
        <dbReference type="Rhea" id="RHEA-COMP:10290"/>
        <dbReference type="ChEBI" id="CHEBI:15378"/>
        <dbReference type="ChEBI" id="CHEBI:57856"/>
        <dbReference type="ChEBI" id="CHEBI:59789"/>
        <dbReference type="ChEBI" id="CHEBI:65315"/>
        <dbReference type="ChEBI" id="CHEBI:74478"/>
        <dbReference type="EC" id="2.1.1.200"/>
    </reaction>
</comment>
<accession>A0A4P9VM38</accession>
<protein>
    <recommendedName>
        <fullName evidence="5">tRNA (cytidine/uridine-2'-O-)-methyltransferase TrmJ</fullName>
        <ecNumber evidence="5">2.1.1.200</ecNumber>
    </recommendedName>
    <alternativeName>
        <fullName evidence="5">tRNA (cytidine(32)/uridine(32)-2'-O)-methyltransferase</fullName>
    </alternativeName>
    <alternativeName>
        <fullName evidence="5">tRNA Cm32/Um32 methyltransferase</fullName>
    </alternativeName>
</protein>
<comment type="function">
    <text evidence="5">Catalyzes the formation of 2'O-methylated cytidine (Cm32) or 2'O-methylated uridine (Um32) at position 32 in tRNA.</text>
</comment>
<dbReference type="GO" id="GO:0003723">
    <property type="term" value="F:RNA binding"/>
    <property type="evidence" value="ECO:0007669"/>
    <property type="project" value="InterPro"/>
</dbReference>
<dbReference type="EMBL" id="NDXW01000001">
    <property type="protein sequence ID" value="RDH42962.1"/>
    <property type="molecule type" value="Genomic_DNA"/>
</dbReference>
<keyword evidence="5" id="KW-0963">Cytoplasm</keyword>
<comment type="caution">
    <text evidence="7">The sequence shown here is derived from an EMBL/GenBank/DDBJ whole genome shotgun (WGS) entry which is preliminary data.</text>
</comment>
<keyword evidence="8" id="KW-1185">Reference proteome</keyword>
<dbReference type="InterPro" id="IPR004384">
    <property type="entry name" value="RNA_MeTrfase_TrmJ/LasT"/>
</dbReference>
<evidence type="ECO:0000256" key="4">
    <source>
        <dbReference type="ARBA" id="ARBA00022691"/>
    </source>
</evidence>
<organism evidence="7 8">
    <name type="scientific">Zooshikella ganghwensis</name>
    <dbReference type="NCBI Taxonomy" id="202772"/>
    <lineage>
        <taxon>Bacteria</taxon>
        <taxon>Pseudomonadati</taxon>
        <taxon>Pseudomonadota</taxon>
        <taxon>Gammaproteobacteria</taxon>
        <taxon>Oceanospirillales</taxon>
        <taxon>Zooshikellaceae</taxon>
        <taxon>Zooshikella</taxon>
    </lineage>
</organism>
<evidence type="ECO:0000256" key="5">
    <source>
        <dbReference type="RuleBase" id="RU362024"/>
    </source>
</evidence>
<dbReference type="EC" id="2.1.1.200" evidence="5"/>
<dbReference type="PANTHER" id="PTHR42786">
    <property type="entry name" value="TRNA/RRNA METHYLTRANSFERASE"/>
    <property type="match status" value="1"/>
</dbReference>
<name>A0A4P9VM38_9GAMM</name>